<dbReference type="WBParaSite" id="HPBE_0001659401-mRNA-1">
    <property type="protein sequence ID" value="HPBE_0001659401-mRNA-1"/>
    <property type="gene ID" value="HPBE_0001659401"/>
</dbReference>
<reference evidence="4" key="2">
    <citation type="submission" date="2019-09" db="UniProtKB">
        <authorList>
            <consortium name="WormBaseParasite"/>
        </authorList>
    </citation>
    <scope>IDENTIFICATION</scope>
</reference>
<organism evidence="2">
    <name type="scientific">Heligmosomoides polygyrus</name>
    <name type="common">Parasitic roundworm</name>
    <dbReference type="NCBI Taxonomy" id="6339"/>
    <lineage>
        <taxon>Eukaryota</taxon>
        <taxon>Metazoa</taxon>
        <taxon>Ecdysozoa</taxon>
        <taxon>Nematoda</taxon>
        <taxon>Chromadorea</taxon>
        <taxon>Rhabditida</taxon>
        <taxon>Rhabditina</taxon>
        <taxon>Rhabditomorpha</taxon>
        <taxon>Strongyloidea</taxon>
        <taxon>Heligmosomidae</taxon>
        <taxon>Heligmosomoides</taxon>
    </lineage>
</organism>
<gene>
    <name evidence="2" type="ORF">HPBE_LOCUS16594</name>
</gene>
<evidence type="ECO:0000313" key="3">
    <source>
        <dbReference type="Proteomes" id="UP000050761"/>
    </source>
</evidence>
<protein>
    <submittedName>
        <fullName evidence="4">DUF4968 domain-containing protein</fullName>
    </submittedName>
</protein>
<keyword evidence="3" id="KW-1185">Reference proteome</keyword>
<evidence type="ECO:0000256" key="1">
    <source>
        <dbReference type="SAM" id="MobiDB-lite"/>
    </source>
</evidence>
<evidence type="ECO:0000313" key="2">
    <source>
        <dbReference type="EMBL" id="VDP06445.1"/>
    </source>
</evidence>
<dbReference type="EMBL" id="UZAH01029510">
    <property type="protein sequence ID" value="VDP06445.1"/>
    <property type="molecule type" value="Genomic_DNA"/>
</dbReference>
<sequence length="171" mass="19050">MWSMTLQNSRDDATVSEGTDARLPSPASVLSNTRVVTLNVGDKVVLLQDGERLATASRTFLAAVPGPPVVAGVHPDQAFDREKWVHHTRIADPATKRANAIENDGDLPNSMKLKRAAWMANTYWQKRELKIITTCANSSCKCDAGFNLVDFRQKNEHAYNEMLLHRELLYG</sequence>
<accession>A0A3P8BIC2</accession>
<proteinExistence type="predicted"/>
<evidence type="ECO:0000313" key="4">
    <source>
        <dbReference type="WBParaSite" id="HPBE_0001659401-mRNA-1"/>
    </source>
</evidence>
<feature type="region of interest" description="Disordered" evidence="1">
    <location>
        <begin position="1"/>
        <end position="26"/>
    </location>
</feature>
<dbReference type="Proteomes" id="UP000050761">
    <property type="component" value="Unassembled WGS sequence"/>
</dbReference>
<reference evidence="2 3" key="1">
    <citation type="submission" date="2018-11" db="EMBL/GenBank/DDBJ databases">
        <authorList>
            <consortium name="Pathogen Informatics"/>
        </authorList>
    </citation>
    <scope>NUCLEOTIDE SEQUENCE [LARGE SCALE GENOMIC DNA]</scope>
</reference>
<dbReference type="AlphaFoldDB" id="A0A3P8BIC2"/>
<name>A0A3P8BIC2_HELPZ</name>